<organism evidence="2 3">
    <name type="scientific">Stereocaulon virgatum</name>
    <dbReference type="NCBI Taxonomy" id="373712"/>
    <lineage>
        <taxon>Eukaryota</taxon>
        <taxon>Fungi</taxon>
        <taxon>Dikarya</taxon>
        <taxon>Ascomycota</taxon>
        <taxon>Pezizomycotina</taxon>
        <taxon>Lecanoromycetes</taxon>
        <taxon>OSLEUM clade</taxon>
        <taxon>Lecanoromycetidae</taxon>
        <taxon>Lecanorales</taxon>
        <taxon>Lecanorineae</taxon>
        <taxon>Stereocaulaceae</taxon>
        <taxon>Stereocaulon</taxon>
    </lineage>
</organism>
<feature type="region of interest" description="Disordered" evidence="1">
    <location>
        <begin position="317"/>
        <end position="336"/>
    </location>
</feature>
<evidence type="ECO:0000256" key="1">
    <source>
        <dbReference type="SAM" id="MobiDB-lite"/>
    </source>
</evidence>
<feature type="compositionally biased region" description="Polar residues" evidence="1">
    <location>
        <begin position="299"/>
        <end position="312"/>
    </location>
</feature>
<gene>
    <name evidence="2" type="ORF">N7G274_000299</name>
</gene>
<evidence type="ECO:0008006" key="4">
    <source>
        <dbReference type="Google" id="ProtNLM"/>
    </source>
</evidence>
<comment type="caution">
    <text evidence="2">The sequence shown here is derived from an EMBL/GenBank/DDBJ whole genome shotgun (WGS) entry which is preliminary data.</text>
</comment>
<reference evidence="2 3" key="1">
    <citation type="submission" date="2024-09" db="EMBL/GenBank/DDBJ databases">
        <title>Rethinking Asexuality: The Enigmatic Case of Functional Sexual Genes in Lepraria (Stereocaulaceae).</title>
        <authorList>
            <person name="Doellman M."/>
            <person name="Sun Y."/>
            <person name="Barcenas-Pena A."/>
            <person name="Lumbsch H.T."/>
            <person name="Grewe F."/>
        </authorList>
    </citation>
    <scope>NUCLEOTIDE SEQUENCE [LARGE SCALE GENOMIC DNA]</scope>
    <source>
        <strain evidence="2 3">Mercado 3170</strain>
    </source>
</reference>
<sequence>MDDITVLSVIGAVKATSKTTFSATTLLDAYIQFIAAVDESLRALHCEVNEVRGVLDALEGDLVYLCNTRAKLVRLLPGSFWKVIGDAVWDTQRTVATLGKALRALDPAPKAAMLLKKTVLQIQLDLSADDIAAIRIDIHTHCTNLQLAMVMVRPDNVVNGISPKLSGITIRLEFLKAMVCRLSMPSSLTSNGLLFQGKEPQVECRDSIIDAIHIMLERLTEMVIQLETVHIAETNGKMLKDFQNSDIMDHTRQMMHCARAIITGAGTRPNSSVSDGLLGVTRKARTEQWIYGPGDQEEASGSTDTNSSSIATPQITIAGSIAGGQDDKSDEPESELDEEIDIELVQRMFARGLQEHREAHFGEAVKFLETGIDRATRLSHTRQSSLLIEKLRLHLASSHAEINLRRAFMMIREGYLMESERVS</sequence>
<accession>A0ABR4ARR1</accession>
<evidence type="ECO:0000313" key="2">
    <source>
        <dbReference type="EMBL" id="KAL2048388.1"/>
    </source>
</evidence>
<name>A0ABR4ARR1_9LECA</name>
<dbReference type="EMBL" id="JBEFKJ010000001">
    <property type="protein sequence ID" value="KAL2048388.1"/>
    <property type="molecule type" value="Genomic_DNA"/>
</dbReference>
<keyword evidence="3" id="KW-1185">Reference proteome</keyword>
<evidence type="ECO:0000313" key="3">
    <source>
        <dbReference type="Proteomes" id="UP001590950"/>
    </source>
</evidence>
<protein>
    <recommendedName>
        <fullName evidence="4">Fungal N-terminal domain-containing protein</fullName>
    </recommendedName>
</protein>
<feature type="region of interest" description="Disordered" evidence="1">
    <location>
        <begin position="290"/>
        <end position="312"/>
    </location>
</feature>
<dbReference type="Proteomes" id="UP001590950">
    <property type="component" value="Unassembled WGS sequence"/>
</dbReference>
<proteinExistence type="predicted"/>